<keyword evidence="1" id="KW-0812">Transmembrane</keyword>
<accession>A0A1F5TDF9</accession>
<comment type="caution">
    <text evidence="2">The sequence shown here is derived from an EMBL/GenBank/DDBJ whole genome shotgun (WGS) entry which is preliminary data.</text>
</comment>
<evidence type="ECO:0000313" key="2">
    <source>
        <dbReference type="EMBL" id="OGF36925.1"/>
    </source>
</evidence>
<organism evidence="2 3">
    <name type="scientific">Candidatus Falkowbacteria bacterium RIFOXYC2_FULL_48_21</name>
    <dbReference type="NCBI Taxonomy" id="1798005"/>
    <lineage>
        <taxon>Bacteria</taxon>
        <taxon>Candidatus Falkowiibacteriota</taxon>
    </lineage>
</organism>
<evidence type="ECO:0000313" key="3">
    <source>
        <dbReference type="Proteomes" id="UP000178656"/>
    </source>
</evidence>
<dbReference type="EMBL" id="MFGM01000027">
    <property type="protein sequence ID" value="OGF36925.1"/>
    <property type="molecule type" value="Genomic_DNA"/>
</dbReference>
<gene>
    <name evidence="2" type="ORF">A2482_02905</name>
</gene>
<feature type="transmembrane region" description="Helical" evidence="1">
    <location>
        <begin position="57"/>
        <end position="79"/>
    </location>
</feature>
<dbReference type="AlphaFoldDB" id="A0A1F5TDF9"/>
<reference evidence="2 3" key="1">
    <citation type="journal article" date="2016" name="Nat. Commun.">
        <title>Thousands of microbial genomes shed light on interconnected biogeochemical processes in an aquifer system.</title>
        <authorList>
            <person name="Anantharaman K."/>
            <person name="Brown C.T."/>
            <person name="Hug L.A."/>
            <person name="Sharon I."/>
            <person name="Castelle C.J."/>
            <person name="Probst A.J."/>
            <person name="Thomas B.C."/>
            <person name="Singh A."/>
            <person name="Wilkins M.J."/>
            <person name="Karaoz U."/>
            <person name="Brodie E.L."/>
            <person name="Williams K.H."/>
            <person name="Hubbard S.S."/>
            <person name="Banfield J.F."/>
        </authorList>
    </citation>
    <scope>NUCLEOTIDE SEQUENCE [LARGE SCALE GENOMIC DNA]</scope>
</reference>
<proteinExistence type="predicted"/>
<evidence type="ECO:0000256" key="1">
    <source>
        <dbReference type="SAM" id="Phobius"/>
    </source>
</evidence>
<keyword evidence="1" id="KW-1133">Transmembrane helix</keyword>
<dbReference type="Proteomes" id="UP000178656">
    <property type="component" value="Unassembled WGS sequence"/>
</dbReference>
<sequence length="285" mass="31022">MARKKTTEVVEPVASPSLSEFSDKAASKAINKKIFGSPWTVYPIVLGLAVGVGGALIAAPVVAIAGLAGLAVGAGHVVVKCAQSGRMKDEYIAEVKEKIAEANEQKRRNIRPMLKNCADVLGAREIVDQAVAQFDIVETTFNGLMSLLDRKLDQTEMAYGMFVGSANKIVGSMLDNLSKVVNVLTGIRSINVAHIERQLQRIYADGRVDEREAPEEAALKERINLRDDQFVEAQRLLTNNEQALTLLQKTIAGVAQMKSGERFSQGDMDSAMESIKRIAEMSEKF</sequence>
<protein>
    <submittedName>
        <fullName evidence="2">Uncharacterized protein</fullName>
    </submittedName>
</protein>
<feature type="transmembrane region" description="Helical" evidence="1">
    <location>
        <begin position="34"/>
        <end position="51"/>
    </location>
</feature>
<keyword evidence="1" id="KW-0472">Membrane</keyword>
<name>A0A1F5TDF9_9BACT</name>